<reference evidence="2 3" key="1">
    <citation type="submission" date="2018-03" db="EMBL/GenBank/DDBJ databases">
        <title>Genomic Encyclopedia of Archaeal and Bacterial Type Strains, Phase II (KMG-II): from individual species to whole genera.</title>
        <authorList>
            <person name="Goeker M."/>
        </authorList>
    </citation>
    <scope>NUCLEOTIDE SEQUENCE [LARGE SCALE GENOMIC DNA]</scope>
    <source>
        <strain evidence="2 3">DSM 45211</strain>
    </source>
</reference>
<gene>
    <name evidence="2" type="ORF">CLV30_1333</name>
</gene>
<protein>
    <submittedName>
        <fullName evidence="2">Uncharacterized protein</fullName>
    </submittedName>
</protein>
<feature type="region of interest" description="Disordered" evidence="1">
    <location>
        <begin position="1"/>
        <end position="26"/>
    </location>
</feature>
<evidence type="ECO:0000256" key="1">
    <source>
        <dbReference type="SAM" id="MobiDB-lite"/>
    </source>
</evidence>
<name>A0A2P8D3S3_9ACTN</name>
<feature type="region of interest" description="Disordered" evidence="1">
    <location>
        <begin position="54"/>
        <end position="79"/>
    </location>
</feature>
<dbReference type="EMBL" id="PYGE01000033">
    <property type="protein sequence ID" value="PSK91870.1"/>
    <property type="molecule type" value="Genomic_DNA"/>
</dbReference>
<keyword evidence="3" id="KW-1185">Reference proteome</keyword>
<dbReference type="Proteomes" id="UP000243528">
    <property type="component" value="Unassembled WGS sequence"/>
</dbReference>
<accession>A0A2P8D3S3</accession>
<comment type="caution">
    <text evidence="2">The sequence shown here is derived from an EMBL/GenBank/DDBJ whole genome shotgun (WGS) entry which is preliminary data.</text>
</comment>
<dbReference type="RefSeq" id="WP_129711141.1">
    <property type="nucleotide sequence ID" value="NZ_PYGE01000033.1"/>
</dbReference>
<sequence length="79" mass="7856">MASTVGTDSGGVPPQQPEHARTGMAGLDVRALERDLTEPVAGEARFDVGNREATGRVAATASGPAGAIPDRRGRGGGSG</sequence>
<organism evidence="2 3">
    <name type="scientific">Haloactinopolyspora alba</name>
    <dbReference type="NCBI Taxonomy" id="648780"/>
    <lineage>
        <taxon>Bacteria</taxon>
        <taxon>Bacillati</taxon>
        <taxon>Actinomycetota</taxon>
        <taxon>Actinomycetes</taxon>
        <taxon>Jiangellales</taxon>
        <taxon>Jiangellaceae</taxon>
        <taxon>Haloactinopolyspora</taxon>
    </lineage>
</organism>
<dbReference type="AlphaFoldDB" id="A0A2P8D3S3"/>
<evidence type="ECO:0000313" key="3">
    <source>
        <dbReference type="Proteomes" id="UP000243528"/>
    </source>
</evidence>
<proteinExistence type="predicted"/>
<evidence type="ECO:0000313" key="2">
    <source>
        <dbReference type="EMBL" id="PSK91870.1"/>
    </source>
</evidence>